<keyword evidence="5" id="KW-0418">Kinase</keyword>
<dbReference type="InterPro" id="IPR005467">
    <property type="entry name" value="His_kinase_dom"/>
</dbReference>
<comment type="catalytic activity">
    <reaction evidence="1">
        <text>ATP + protein L-histidine = ADP + protein N-phospho-L-histidine.</text>
        <dbReference type="EC" id="2.7.13.3"/>
    </reaction>
</comment>
<accession>A0A839GNK7</accession>
<dbReference type="PANTHER" id="PTHR43547:SF2">
    <property type="entry name" value="HYBRID SIGNAL TRANSDUCTION HISTIDINE KINASE C"/>
    <property type="match status" value="1"/>
</dbReference>
<sequence length="368" mass="41754">MGNSPGNTYKLDKLTELNEELENYFSNTIIPQLFVDGDMILRKFTPAAMTHFKLSDSDVGRHIDEVSNNIRFPTIIENIHEVIGSNKSLEKEIQTTDNVWYQMNILPYIVRRENRSNGVIITFIDINDRIQILKGYERLNRNHEVVIHALYHDIKGPVSNIEALVNIMDEAMGEGGNSEAEAKEVMEMLKLSVAKLRETVEDLVDIGEAEMDFANATERVNFGNVIEDAILSLKDKITESEAKITSEIREAEIGIPRKTIRSIIYNLLGNAIKYRSPERLPEVLIRTERANDTVVLTVRDNGMGIQEDKKEAIFARYTRLRDDVEGSGIGLFIVKNMVEDSGGRIEVESTVGEGSTFRVYFRQNPTQK</sequence>
<dbReference type="Gene3D" id="1.10.287.130">
    <property type="match status" value="1"/>
</dbReference>
<dbReference type="RefSeq" id="WP_182512757.1">
    <property type="nucleotide sequence ID" value="NZ_JACJIQ010000006.1"/>
</dbReference>
<feature type="domain" description="Histidine kinase" evidence="4">
    <location>
        <begin position="149"/>
        <end position="365"/>
    </location>
</feature>
<dbReference type="InterPro" id="IPR036890">
    <property type="entry name" value="HATPase_C_sf"/>
</dbReference>
<comment type="caution">
    <text evidence="5">The sequence shown here is derived from an EMBL/GenBank/DDBJ whole genome shotgun (WGS) entry which is preliminary data.</text>
</comment>
<dbReference type="InterPro" id="IPR003594">
    <property type="entry name" value="HATPase_dom"/>
</dbReference>
<evidence type="ECO:0000256" key="2">
    <source>
        <dbReference type="ARBA" id="ARBA00012438"/>
    </source>
</evidence>
<name>A0A839GNK7_9BACT</name>
<evidence type="ECO:0000259" key="4">
    <source>
        <dbReference type="PROSITE" id="PS50109"/>
    </source>
</evidence>
<dbReference type="Pfam" id="PF02518">
    <property type="entry name" value="HATPase_c"/>
    <property type="match status" value="1"/>
</dbReference>
<evidence type="ECO:0000256" key="1">
    <source>
        <dbReference type="ARBA" id="ARBA00000085"/>
    </source>
</evidence>
<proteinExistence type="predicted"/>
<dbReference type="Proteomes" id="UP000563094">
    <property type="component" value="Unassembled WGS sequence"/>
</dbReference>
<organism evidence="5 6">
    <name type="scientific">Rufibacter quisquiliarum</name>
    <dbReference type="NCBI Taxonomy" id="1549639"/>
    <lineage>
        <taxon>Bacteria</taxon>
        <taxon>Pseudomonadati</taxon>
        <taxon>Bacteroidota</taxon>
        <taxon>Cytophagia</taxon>
        <taxon>Cytophagales</taxon>
        <taxon>Hymenobacteraceae</taxon>
        <taxon>Rufibacter</taxon>
    </lineage>
</organism>
<dbReference type="GO" id="GO:0000155">
    <property type="term" value="F:phosphorelay sensor kinase activity"/>
    <property type="evidence" value="ECO:0007669"/>
    <property type="project" value="TreeGrafter"/>
</dbReference>
<dbReference type="PRINTS" id="PR00344">
    <property type="entry name" value="BCTRLSENSOR"/>
</dbReference>
<evidence type="ECO:0000313" key="5">
    <source>
        <dbReference type="EMBL" id="MBA9077125.1"/>
    </source>
</evidence>
<dbReference type="Pfam" id="PF13596">
    <property type="entry name" value="PAS_10"/>
    <property type="match status" value="1"/>
</dbReference>
<dbReference type="Gene3D" id="3.30.450.20">
    <property type="entry name" value="PAS domain"/>
    <property type="match status" value="1"/>
</dbReference>
<dbReference type="SUPFAM" id="SSF55785">
    <property type="entry name" value="PYP-like sensor domain (PAS domain)"/>
    <property type="match status" value="1"/>
</dbReference>
<dbReference type="SUPFAM" id="SSF55874">
    <property type="entry name" value="ATPase domain of HSP90 chaperone/DNA topoisomerase II/histidine kinase"/>
    <property type="match status" value="1"/>
</dbReference>
<keyword evidence="5" id="KW-0808">Transferase</keyword>
<dbReference type="AlphaFoldDB" id="A0A839GNK7"/>
<evidence type="ECO:0000256" key="3">
    <source>
        <dbReference type="ARBA" id="ARBA00022553"/>
    </source>
</evidence>
<dbReference type="Gene3D" id="3.30.565.10">
    <property type="entry name" value="Histidine kinase-like ATPase, C-terminal domain"/>
    <property type="match status" value="1"/>
</dbReference>
<dbReference type="InterPro" id="IPR035965">
    <property type="entry name" value="PAS-like_dom_sf"/>
</dbReference>
<dbReference type="InterPro" id="IPR004358">
    <property type="entry name" value="Sig_transdc_His_kin-like_C"/>
</dbReference>
<dbReference type="PROSITE" id="PS50109">
    <property type="entry name" value="HIS_KIN"/>
    <property type="match status" value="1"/>
</dbReference>
<dbReference type="SMART" id="SM00387">
    <property type="entry name" value="HATPase_c"/>
    <property type="match status" value="1"/>
</dbReference>
<protein>
    <recommendedName>
        <fullName evidence="2">histidine kinase</fullName>
        <ecNumber evidence="2">2.7.13.3</ecNumber>
    </recommendedName>
</protein>
<evidence type="ECO:0000313" key="6">
    <source>
        <dbReference type="Proteomes" id="UP000563094"/>
    </source>
</evidence>
<keyword evidence="3" id="KW-0597">Phosphoprotein</keyword>
<keyword evidence="6" id="KW-1185">Reference proteome</keyword>
<reference evidence="5 6" key="1">
    <citation type="submission" date="2020-08" db="EMBL/GenBank/DDBJ databases">
        <title>Genomic Encyclopedia of Type Strains, Phase IV (KMG-IV): sequencing the most valuable type-strain genomes for metagenomic binning, comparative biology and taxonomic classification.</title>
        <authorList>
            <person name="Goeker M."/>
        </authorList>
    </citation>
    <scope>NUCLEOTIDE SEQUENCE [LARGE SCALE GENOMIC DNA]</scope>
    <source>
        <strain evidence="5 6">DSM 29854</strain>
    </source>
</reference>
<dbReference type="EC" id="2.7.13.3" evidence="2"/>
<gene>
    <name evidence="5" type="ORF">FHS90_001836</name>
</gene>
<dbReference type="PANTHER" id="PTHR43547">
    <property type="entry name" value="TWO-COMPONENT HISTIDINE KINASE"/>
    <property type="match status" value="1"/>
</dbReference>
<dbReference type="EMBL" id="JACJIQ010000006">
    <property type="protein sequence ID" value="MBA9077125.1"/>
    <property type="molecule type" value="Genomic_DNA"/>
</dbReference>